<comment type="caution">
    <text evidence="2">The sequence shown here is derived from an EMBL/GenBank/DDBJ whole genome shotgun (WGS) entry which is preliminary data.</text>
</comment>
<name>A0A9N9VHW3_9HYPO</name>
<protein>
    <submittedName>
        <fullName evidence="2">Uncharacterized protein</fullName>
    </submittedName>
</protein>
<dbReference type="AlphaFoldDB" id="A0A9N9VHW3"/>
<accession>A0A9N9VHW3</accession>
<keyword evidence="3" id="KW-1185">Reference proteome</keyword>
<proteinExistence type="predicted"/>
<keyword evidence="1" id="KW-0472">Membrane</keyword>
<keyword evidence="1" id="KW-1133">Transmembrane helix</keyword>
<keyword evidence="1" id="KW-0812">Transmembrane</keyword>
<sequence length="108" mass="11937">MIIETRYKGPPARIKGNPTAFFVNPIIVVQFALLFSSHLIISFNSVAMSSCLGVLHPAAIHTHASPSFQSFVSSSSSRKSRPVLKRAIHRTIRDLFAQLAFASHLFML</sequence>
<dbReference type="EMBL" id="CABFNQ020000682">
    <property type="protein sequence ID" value="CAH0022740.1"/>
    <property type="molecule type" value="Genomic_DNA"/>
</dbReference>
<dbReference type="Proteomes" id="UP000696573">
    <property type="component" value="Unassembled WGS sequence"/>
</dbReference>
<evidence type="ECO:0000256" key="1">
    <source>
        <dbReference type="SAM" id="Phobius"/>
    </source>
</evidence>
<organism evidence="2 3">
    <name type="scientific">Clonostachys rhizophaga</name>
    <dbReference type="NCBI Taxonomy" id="160324"/>
    <lineage>
        <taxon>Eukaryota</taxon>
        <taxon>Fungi</taxon>
        <taxon>Dikarya</taxon>
        <taxon>Ascomycota</taxon>
        <taxon>Pezizomycotina</taxon>
        <taxon>Sordariomycetes</taxon>
        <taxon>Hypocreomycetidae</taxon>
        <taxon>Hypocreales</taxon>
        <taxon>Bionectriaceae</taxon>
        <taxon>Clonostachys</taxon>
    </lineage>
</organism>
<evidence type="ECO:0000313" key="2">
    <source>
        <dbReference type="EMBL" id="CAH0022740.1"/>
    </source>
</evidence>
<evidence type="ECO:0000313" key="3">
    <source>
        <dbReference type="Proteomes" id="UP000696573"/>
    </source>
</evidence>
<feature type="transmembrane region" description="Helical" evidence="1">
    <location>
        <begin position="21"/>
        <end position="41"/>
    </location>
</feature>
<reference evidence="2" key="1">
    <citation type="submission" date="2021-10" db="EMBL/GenBank/DDBJ databases">
        <authorList>
            <person name="Piombo E."/>
        </authorList>
    </citation>
    <scope>NUCLEOTIDE SEQUENCE</scope>
</reference>
<gene>
    <name evidence="2" type="ORF">CRHIZ90672A_00012861</name>
</gene>